<dbReference type="Gene3D" id="3.30.420.610">
    <property type="entry name" value="LOTUS domain-like"/>
    <property type="match status" value="1"/>
</dbReference>
<feature type="compositionally biased region" description="Basic and acidic residues" evidence="1">
    <location>
        <begin position="155"/>
        <end position="181"/>
    </location>
</feature>
<evidence type="ECO:0000259" key="2">
    <source>
        <dbReference type="PROSITE" id="PS51644"/>
    </source>
</evidence>
<dbReference type="PANTHER" id="PTHR35811">
    <property type="entry name" value="SLR1870 PROTEIN"/>
    <property type="match status" value="1"/>
</dbReference>
<reference evidence="3" key="2">
    <citation type="journal article" date="2021" name="PeerJ">
        <title>Extensive microbial diversity within the chicken gut microbiome revealed by metagenomics and culture.</title>
        <authorList>
            <person name="Gilroy R."/>
            <person name="Ravi A."/>
            <person name="Getino M."/>
            <person name="Pursley I."/>
            <person name="Horton D.L."/>
            <person name="Alikhan N.F."/>
            <person name="Baker D."/>
            <person name="Gharbi K."/>
            <person name="Hall N."/>
            <person name="Watson M."/>
            <person name="Adriaenssens E.M."/>
            <person name="Foster-Nyarko E."/>
            <person name="Jarju S."/>
            <person name="Secka A."/>
            <person name="Antonio M."/>
            <person name="Oren A."/>
            <person name="Chaudhuri R.R."/>
            <person name="La Ragione R."/>
            <person name="Hildebrand F."/>
            <person name="Pallen M.J."/>
        </authorList>
    </citation>
    <scope>NUCLEOTIDE SEQUENCE</scope>
    <source>
        <strain evidence="3">9366</strain>
    </source>
</reference>
<dbReference type="InterPro" id="IPR025605">
    <property type="entry name" value="OST-HTH/LOTUS_dom"/>
</dbReference>
<comment type="caution">
    <text evidence="3">The sequence shown here is derived from an EMBL/GenBank/DDBJ whole genome shotgun (WGS) entry which is preliminary data.</text>
</comment>
<evidence type="ECO:0000313" key="3">
    <source>
        <dbReference type="EMBL" id="HIU62220.1"/>
    </source>
</evidence>
<gene>
    <name evidence="3" type="ORF">IAB07_00440</name>
</gene>
<dbReference type="PROSITE" id="PS51644">
    <property type="entry name" value="HTH_OST"/>
    <property type="match status" value="1"/>
</dbReference>
<dbReference type="CDD" id="cd10146">
    <property type="entry name" value="LabA_like_C"/>
    <property type="match status" value="1"/>
</dbReference>
<dbReference type="InterPro" id="IPR041966">
    <property type="entry name" value="LOTUS-like"/>
</dbReference>
<evidence type="ECO:0000256" key="1">
    <source>
        <dbReference type="SAM" id="MobiDB-lite"/>
    </source>
</evidence>
<feature type="region of interest" description="Disordered" evidence="1">
    <location>
        <begin position="155"/>
        <end position="207"/>
    </location>
</feature>
<name>A0A9D1ML74_9FIRM</name>
<dbReference type="Pfam" id="PF12872">
    <property type="entry name" value="OST-HTH"/>
    <property type="match status" value="1"/>
</dbReference>
<reference evidence="3" key="1">
    <citation type="submission" date="2020-10" db="EMBL/GenBank/DDBJ databases">
        <authorList>
            <person name="Gilroy R."/>
        </authorList>
    </citation>
    <scope>NUCLEOTIDE SEQUENCE</scope>
    <source>
        <strain evidence="3">9366</strain>
    </source>
</reference>
<dbReference type="GO" id="GO:0004540">
    <property type="term" value="F:RNA nuclease activity"/>
    <property type="evidence" value="ECO:0007669"/>
    <property type="project" value="InterPro"/>
</dbReference>
<dbReference type="Gene3D" id="3.40.50.1010">
    <property type="entry name" value="5'-nuclease"/>
    <property type="match status" value="1"/>
</dbReference>
<evidence type="ECO:0000313" key="4">
    <source>
        <dbReference type="Proteomes" id="UP000824145"/>
    </source>
</evidence>
<dbReference type="InterPro" id="IPR021139">
    <property type="entry name" value="NYN"/>
</dbReference>
<dbReference type="Proteomes" id="UP000824145">
    <property type="component" value="Unassembled WGS sequence"/>
</dbReference>
<feature type="domain" description="HTH OST-type" evidence="2">
    <location>
        <begin position="207"/>
        <end position="286"/>
    </location>
</feature>
<dbReference type="Pfam" id="PF01936">
    <property type="entry name" value="NYN"/>
    <property type="match status" value="1"/>
</dbReference>
<proteinExistence type="predicted"/>
<dbReference type="AlphaFoldDB" id="A0A9D1ML74"/>
<dbReference type="CDD" id="cd11297">
    <property type="entry name" value="PIN_LabA-like_N_1"/>
    <property type="match status" value="1"/>
</dbReference>
<organism evidence="3 4">
    <name type="scientific">Candidatus Caccalectryoclostridium excrementigallinarum</name>
    <dbReference type="NCBI Taxonomy" id="2840710"/>
    <lineage>
        <taxon>Bacteria</taxon>
        <taxon>Bacillati</taxon>
        <taxon>Bacillota</taxon>
        <taxon>Clostridia</taxon>
        <taxon>Christensenellales</taxon>
        <taxon>Christensenellaceae</taxon>
        <taxon>Christensenellaceae incertae sedis</taxon>
        <taxon>Candidatus Caccalectryoclostridium</taxon>
    </lineage>
</organism>
<dbReference type="PANTHER" id="PTHR35811:SF1">
    <property type="entry name" value="HTH OST-TYPE DOMAIN-CONTAINING PROTEIN"/>
    <property type="match status" value="1"/>
</dbReference>
<dbReference type="EMBL" id="DVNJ01000001">
    <property type="protein sequence ID" value="HIU62220.1"/>
    <property type="molecule type" value="Genomic_DNA"/>
</dbReference>
<protein>
    <submittedName>
        <fullName evidence="3">NYN domain-containing protein</fullName>
    </submittedName>
</protein>
<accession>A0A9D1ML74</accession>
<sequence>MIQDKKIALLIDAENITSKYCAIIFREIAKYGVATYRRIYGDFVNSRNINWSQADFSKYSLTPVQQYSYTVGKNSSDITMVIDAMDILYSGNVDMFCIVTSDSDYTKLVTRLREAGLSIIGMGESKTPRALKAACEKFIPLDSIFKTENKAAEKAKTAKTDAKATKTEKPAEKSEDAAEKKEKKRGKASKDDQSSEGTESEGDMPTPIEDIIATICNTILPDLETDSGWANLADVGNRLIKLYSDFDPRTYGYDKLSRLVRDRSEFEVDKKPGENHTSIYYVRIADAYRKK</sequence>